<keyword evidence="4 7" id="KW-0812">Transmembrane</keyword>
<dbReference type="AlphaFoldDB" id="A0ABD5U371"/>
<evidence type="ECO:0000313" key="8">
    <source>
        <dbReference type="EMBL" id="MFC6826152.1"/>
    </source>
</evidence>
<keyword evidence="3" id="KW-1003">Cell membrane</keyword>
<feature type="transmembrane region" description="Helical" evidence="7">
    <location>
        <begin position="6"/>
        <end position="27"/>
    </location>
</feature>
<gene>
    <name evidence="8" type="ORF">ACFQEV_14300</name>
</gene>
<dbReference type="InterPro" id="IPR007208">
    <property type="entry name" value="MrpF/PhaF-like"/>
</dbReference>
<keyword evidence="6 7" id="KW-0472">Membrane</keyword>
<keyword evidence="2" id="KW-0813">Transport</keyword>
<dbReference type="Pfam" id="PF04066">
    <property type="entry name" value="MrpF_PhaF"/>
    <property type="match status" value="1"/>
</dbReference>
<dbReference type="PANTHER" id="PTHR34702">
    <property type="entry name" value="NA(+)/H(+) ANTIPORTER SUBUNIT F1"/>
    <property type="match status" value="1"/>
</dbReference>
<organism evidence="8 9">
    <name type="scientific">Halopelagius fulvigenes</name>
    <dbReference type="NCBI Taxonomy" id="1198324"/>
    <lineage>
        <taxon>Archaea</taxon>
        <taxon>Methanobacteriati</taxon>
        <taxon>Methanobacteriota</taxon>
        <taxon>Stenosarchaea group</taxon>
        <taxon>Halobacteria</taxon>
        <taxon>Halobacteriales</taxon>
        <taxon>Haloferacaceae</taxon>
    </lineage>
</organism>
<name>A0ABD5U371_9EURY</name>
<evidence type="ECO:0000313" key="9">
    <source>
        <dbReference type="Proteomes" id="UP001596408"/>
    </source>
</evidence>
<accession>A0ABD5U371</accession>
<evidence type="ECO:0000256" key="5">
    <source>
        <dbReference type="ARBA" id="ARBA00022989"/>
    </source>
</evidence>
<evidence type="ECO:0000256" key="1">
    <source>
        <dbReference type="ARBA" id="ARBA00004651"/>
    </source>
</evidence>
<dbReference type="EMBL" id="JBHSXH010000015">
    <property type="protein sequence ID" value="MFC6826152.1"/>
    <property type="molecule type" value="Genomic_DNA"/>
</dbReference>
<proteinExistence type="predicted"/>
<protein>
    <submittedName>
        <fullName evidence="8">Cation:proton antiporter</fullName>
    </submittedName>
</protein>
<keyword evidence="5 7" id="KW-1133">Transmembrane helix</keyword>
<reference evidence="8 9" key="1">
    <citation type="journal article" date="2019" name="Int. J. Syst. Evol. Microbiol.">
        <title>The Global Catalogue of Microorganisms (GCM) 10K type strain sequencing project: providing services to taxonomists for standard genome sequencing and annotation.</title>
        <authorList>
            <consortium name="The Broad Institute Genomics Platform"/>
            <consortium name="The Broad Institute Genome Sequencing Center for Infectious Disease"/>
            <person name="Wu L."/>
            <person name="Ma J."/>
        </authorList>
    </citation>
    <scope>NUCLEOTIDE SEQUENCE [LARGE SCALE GENOMIC DNA]</scope>
    <source>
        <strain evidence="8 9">YIM 94188</strain>
    </source>
</reference>
<evidence type="ECO:0000256" key="7">
    <source>
        <dbReference type="SAM" id="Phobius"/>
    </source>
</evidence>
<dbReference type="PANTHER" id="PTHR34702:SF1">
    <property type="entry name" value="NA(+)_H(+) ANTIPORTER SUBUNIT F"/>
    <property type="match status" value="1"/>
</dbReference>
<feature type="transmembrane region" description="Helical" evidence="7">
    <location>
        <begin position="39"/>
        <end position="60"/>
    </location>
</feature>
<evidence type="ECO:0000256" key="3">
    <source>
        <dbReference type="ARBA" id="ARBA00022475"/>
    </source>
</evidence>
<sequence>MVQSLPVDAVLLGAAAAFVVLALVLLYRVIRGPTMQDRVIAVNGIGTNTVVVLALVAAALDRPGYLDIALVYALLNFLMSIAISKFTVERGGVI</sequence>
<evidence type="ECO:0000256" key="2">
    <source>
        <dbReference type="ARBA" id="ARBA00022448"/>
    </source>
</evidence>
<feature type="transmembrane region" description="Helical" evidence="7">
    <location>
        <begin position="66"/>
        <end position="88"/>
    </location>
</feature>
<evidence type="ECO:0000256" key="4">
    <source>
        <dbReference type="ARBA" id="ARBA00022692"/>
    </source>
</evidence>
<dbReference type="Proteomes" id="UP001596408">
    <property type="component" value="Unassembled WGS sequence"/>
</dbReference>
<dbReference type="RefSeq" id="WP_379697312.1">
    <property type="nucleotide sequence ID" value="NZ_JBHSXH010000015.1"/>
</dbReference>
<keyword evidence="9" id="KW-1185">Reference proteome</keyword>
<comment type="subcellular location">
    <subcellularLocation>
        <location evidence="1">Cell membrane</location>
        <topology evidence="1">Multi-pass membrane protein</topology>
    </subcellularLocation>
</comment>
<dbReference type="GO" id="GO:0005886">
    <property type="term" value="C:plasma membrane"/>
    <property type="evidence" value="ECO:0007669"/>
    <property type="project" value="UniProtKB-SubCell"/>
</dbReference>
<evidence type="ECO:0000256" key="6">
    <source>
        <dbReference type="ARBA" id="ARBA00023136"/>
    </source>
</evidence>
<comment type="caution">
    <text evidence="8">The sequence shown here is derived from an EMBL/GenBank/DDBJ whole genome shotgun (WGS) entry which is preliminary data.</text>
</comment>
<dbReference type="NCBIfam" id="NF009244">
    <property type="entry name" value="PRK12599.1-3"/>
    <property type="match status" value="1"/>
</dbReference>